<feature type="region of interest" description="Disordered" evidence="2">
    <location>
        <begin position="177"/>
        <end position="239"/>
    </location>
</feature>
<dbReference type="InterPro" id="IPR013320">
    <property type="entry name" value="ConA-like_dom_sf"/>
</dbReference>
<proteinExistence type="inferred from homology"/>
<dbReference type="InterPro" id="IPR000421">
    <property type="entry name" value="FA58C"/>
</dbReference>
<evidence type="ECO:0000256" key="3">
    <source>
        <dbReference type="SAM" id="Phobius"/>
    </source>
</evidence>
<dbReference type="GO" id="GO:0005975">
    <property type="term" value="P:carbohydrate metabolic process"/>
    <property type="evidence" value="ECO:0007669"/>
    <property type="project" value="InterPro"/>
</dbReference>
<feature type="compositionally biased region" description="Polar residues" evidence="2">
    <location>
        <begin position="228"/>
        <end position="239"/>
    </location>
</feature>
<sequence>MLMRLSSPPSRVRAVIAGALGLSMVGTGTFALAIPAAAAEVSTIVTAGKTAKATSIEGNNPASNVTDGNPATRWSSEYRDGESVQIDLAATCVIDRVDLNWEGAFASEYTVSGSTDDKTWQTLATGTATGAGAQTLDKLADIGAIRHLKVTGDKRGSDYGISLYTVDGWGHSCAPLPGIPTPTPNPGGPGTPGPTEPVETELGTLVSRDAKASASTTENGDLAPKNATDGNPKTRWSSQAADGQWITVDLGATFLLDAVELDWETSYARGYVLETSLNGWTWFPYESVTGSDGGRDVITSDKHPRTRFVRMTSTERSSQFGVSLWHFNVYGSEREELPPQHGEGEGPGVLLSYKKTGTASSSQNDPQCVDCTPDKLFDQDLATRWAVAEKDWSDNAWVQVDLAAQAEISQIVLRWDPAFAKSYSIEVADSPTGPWTTVYKTVGGTGGKEVINIDTTAGRYVQVNMTERTVGWGGNKYGFSLYEFRVYGTGGDPIFPPAGPTDPDFDNLKLVWSDEFDGAAGTAADDKKWTLDHTANPGDNNNAELQLYTADTNNVRHDGKGNLLIEAKVEDFHGAKFYSSGRLNTSHKVSAQYGRFEARVKVPEGKGLWPAFWMMGTSFLEGRPWPANGEIDIMEVLGHAPEETHGTVHGPGYSGMGGQGGAFTLPDKTNLSKDFHVWSADWNSEKITFRLDGHDVYTVTRDHVENTLNQAWVFDQEFYIILNLAVGGDWPGSPDKDTKFPAEMLVDYVRVFQSEGSGKFTALHPVTVPGSQPTNGTPGVGTPISTGPVVDGSVTPASGTSASGARALGETGAPAGPLTLIALLLVIGGVGSLFLARRELGRVRGMAG</sequence>
<name>A0A3L7AHM6_9MICO</name>
<protein>
    <submittedName>
        <fullName evidence="6">Glycosyl hydrolase family protein</fullName>
    </submittedName>
</protein>
<dbReference type="Gene3D" id="2.60.120.260">
    <property type="entry name" value="Galactose-binding domain-like"/>
    <property type="match status" value="3"/>
</dbReference>
<feature type="compositionally biased region" description="Low complexity" evidence="2">
    <location>
        <begin position="196"/>
        <end position="205"/>
    </location>
</feature>
<evidence type="ECO:0000256" key="2">
    <source>
        <dbReference type="SAM" id="MobiDB-lite"/>
    </source>
</evidence>
<feature type="domain" description="F5/8 type C" evidence="4">
    <location>
        <begin position="27"/>
        <end position="171"/>
    </location>
</feature>
<evidence type="ECO:0000313" key="7">
    <source>
        <dbReference type="Proteomes" id="UP000269438"/>
    </source>
</evidence>
<dbReference type="PANTHER" id="PTHR10963">
    <property type="entry name" value="GLYCOSYL HYDROLASE-RELATED"/>
    <property type="match status" value="1"/>
</dbReference>
<dbReference type="PROSITE" id="PS50022">
    <property type="entry name" value="FA58C_3"/>
    <property type="match status" value="3"/>
</dbReference>
<feature type="compositionally biased region" description="Pro residues" evidence="2">
    <location>
        <begin position="177"/>
        <end position="195"/>
    </location>
</feature>
<dbReference type="SUPFAM" id="SSF49899">
    <property type="entry name" value="Concanavalin A-like lectins/glucanases"/>
    <property type="match status" value="1"/>
</dbReference>
<dbReference type="Pfam" id="PF00722">
    <property type="entry name" value="Glyco_hydro_16"/>
    <property type="match status" value="1"/>
</dbReference>
<keyword evidence="6" id="KW-0378">Hydrolase</keyword>
<dbReference type="InterPro" id="IPR000757">
    <property type="entry name" value="Beta-glucanase-like"/>
</dbReference>
<accession>A0A3L7AHM6</accession>
<dbReference type="OrthoDB" id="9809583at2"/>
<dbReference type="SUPFAM" id="SSF49785">
    <property type="entry name" value="Galactose-binding domain-like"/>
    <property type="match status" value="3"/>
</dbReference>
<dbReference type="Proteomes" id="UP000269438">
    <property type="component" value="Unassembled WGS sequence"/>
</dbReference>
<reference evidence="6 7" key="1">
    <citation type="submission" date="2018-10" db="EMBL/GenBank/DDBJ databases">
        <authorList>
            <person name="Li J."/>
        </authorList>
    </citation>
    <scope>NUCLEOTIDE SEQUENCE [LARGE SCALE GENOMIC DNA]</scope>
    <source>
        <strain evidence="6 7">JCM 11654</strain>
    </source>
</reference>
<gene>
    <name evidence="6" type="ORF">D9V34_17055</name>
</gene>
<dbReference type="Gene3D" id="2.60.120.200">
    <property type="match status" value="1"/>
</dbReference>
<dbReference type="InterPro" id="IPR050546">
    <property type="entry name" value="Glycosyl_Hydrlase_16"/>
</dbReference>
<dbReference type="CDD" id="cd08023">
    <property type="entry name" value="GH16_laminarinase_like"/>
    <property type="match status" value="1"/>
</dbReference>
<evidence type="ECO:0000259" key="5">
    <source>
        <dbReference type="PROSITE" id="PS51762"/>
    </source>
</evidence>
<dbReference type="AlphaFoldDB" id="A0A3L7AHM6"/>
<dbReference type="GO" id="GO:0004553">
    <property type="term" value="F:hydrolase activity, hydrolyzing O-glycosyl compounds"/>
    <property type="evidence" value="ECO:0007669"/>
    <property type="project" value="InterPro"/>
</dbReference>
<keyword evidence="3" id="KW-0812">Transmembrane</keyword>
<feature type="transmembrane region" description="Helical" evidence="3">
    <location>
        <begin position="815"/>
        <end position="836"/>
    </location>
</feature>
<keyword evidence="3" id="KW-1133">Transmembrane helix</keyword>
<dbReference type="Pfam" id="PF00754">
    <property type="entry name" value="F5_F8_type_C"/>
    <property type="match status" value="3"/>
</dbReference>
<organism evidence="6 7">
    <name type="scientific">Mycetocola lacteus</name>
    <dbReference type="NCBI Taxonomy" id="76637"/>
    <lineage>
        <taxon>Bacteria</taxon>
        <taxon>Bacillati</taxon>
        <taxon>Actinomycetota</taxon>
        <taxon>Actinomycetes</taxon>
        <taxon>Micrococcales</taxon>
        <taxon>Microbacteriaceae</taxon>
        <taxon>Mycetocola</taxon>
    </lineage>
</organism>
<keyword evidence="3" id="KW-0472">Membrane</keyword>
<evidence type="ECO:0000256" key="1">
    <source>
        <dbReference type="ARBA" id="ARBA00006865"/>
    </source>
</evidence>
<feature type="domain" description="GH16" evidence="5">
    <location>
        <begin position="503"/>
        <end position="757"/>
    </location>
</feature>
<comment type="similarity">
    <text evidence="1">Belongs to the glycosyl hydrolase 16 family.</text>
</comment>
<keyword evidence="7" id="KW-1185">Reference proteome</keyword>
<comment type="caution">
    <text evidence="6">The sequence shown here is derived from an EMBL/GenBank/DDBJ whole genome shotgun (WGS) entry which is preliminary data.</text>
</comment>
<feature type="domain" description="F5/8 type C" evidence="4">
    <location>
        <begin position="197"/>
        <end position="332"/>
    </location>
</feature>
<evidence type="ECO:0000313" key="6">
    <source>
        <dbReference type="EMBL" id="RLP78912.1"/>
    </source>
</evidence>
<dbReference type="EMBL" id="RCUY01000016">
    <property type="protein sequence ID" value="RLP78912.1"/>
    <property type="molecule type" value="Genomic_DNA"/>
</dbReference>
<dbReference type="PANTHER" id="PTHR10963:SF55">
    <property type="entry name" value="GLYCOSIDE HYDROLASE FAMILY 16 PROTEIN"/>
    <property type="match status" value="1"/>
</dbReference>
<dbReference type="PROSITE" id="PS51762">
    <property type="entry name" value="GH16_2"/>
    <property type="match status" value="1"/>
</dbReference>
<feature type="domain" description="F5/8 type C" evidence="4">
    <location>
        <begin position="336"/>
        <end position="489"/>
    </location>
</feature>
<dbReference type="InterPro" id="IPR008979">
    <property type="entry name" value="Galactose-bd-like_sf"/>
</dbReference>
<evidence type="ECO:0000259" key="4">
    <source>
        <dbReference type="PROSITE" id="PS50022"/>
    </source>
</evidence>